<dbReference type="GO" id="GO:0016491">
    <property type="term" value="F:oxidoreductase activity"/>
    <property type="evidence" value="ECO:0007669"/>
    <property type="project" value="UniProtKB-KW"/>
</dbReference>
<gene>
    <name evidence="4" type="ORF">ENX73_06215</name>
</gene>
<dbReference type="InterPro" id="IPR033412">
    <property type="entry name" value="PFOR_II"/>
</dbReference>
<dbReference type="PANTHER" id="PTHR43088">
    <property type="entry name" value="SUBUNIT OF PYRUVATE:FLAVODOXIN OXIDOREDUCTASE-RELATED"/>
    <property type="match status" value="1"/>
</dbReference>
<dbReference type="SUPFAM" id="SSF52922">
    <property type="entry name" value="TK C-terminal domain-like"/>
    <property type="match status" value="1"/>
</dbReference>
<dbReference type="Pfam" id="PF01855">
    <property type="entry name" value="POR_N"/>
    <property type="match status" value="1"/>
</dbReference>
<evidence type="ECO:0000259" key="2">
    <source>
        <dbReference type="Pfam" id="PF01855"/>
    </source>
</evidence>
<dbReference type="NCBIfam" id="NF006412">
    <property type="entry name" value="PRK08659.1"/>
    <property type="match status" value="1"/>
</dbReference>
<proteinExistence type="predicted"/>
<name>A0A7V3RFH2_9BACT</name>
<accession>A0A7V3RFH2</accession>
<dbReference type="AlphaFoldDB" id="A0A7V3RFH2"/>
<dbReference type="InterPro" id="IPR009014">
    <property type="entry name" value="Transketo_C/PFOR_II"/>
</dbReference>
<dbReference type="CDD" id="cd07034">
    <property type="entry name" value="TPP_PYR_PFOR_IOR-alpha_like"/>
    <property type="match status" value="1"/>
</dbReference>
<dbReference type="Pfam" id="PF17147">
    <property type="entry name" value="PFOR_II"/>
    <property type="match status" value="1"/>
</dbReference>
<evidence type="ECO:0000313" key="4">
    <source>
        <dbReference type="EMBL" id="HGE75703.1"/>
    </source>
</evidence>
<feature type="domain" description="Pyruvate flavodoxin/ferredoxin oxidoreductase pyrimidine binding" evidence="2">
    <location>
        <begin position="17"/>
        <end position="243"/>
    </location>
</feature>
<dbReference type="Gene3D" id="3.40.50.920">
    <property type="match status" value="1"/>
</dbReference>
<dbReference type="InterPro" id="IPR052368">
    <property type="entry name" value="2-oxoacid_oxidoreductase"/>
</dbReference>
<dbReference type="EMBL" id="DTPE01000242">
    <property type="protein sequence ID" value="HGE75703.1"/>
    <property type="molecule type" value="Genomic_DNA"/>
</dbReference>
<dbReference type="InterPro" id="IPR029061">
    <property type="entry name" value="THDP-binding"/>
</dbReference>
<feature type="domain" description="Pyruvate:ferredoxin oxidoreductase core" evidence="3">
    <location>
        <begin position="279"/>
        <end position="373"/>
    </location>
</feature>
<keyword evidence="1" id="KW-0560">Oxidoreductase</keyword>
<protein>
    <submittedName>
        <fullName evidence="4">2-oxoacid:acceptor oxidoreductase subunit alpha</fullName>
    </submittedName>
</protein>
<organism evidence="4">
    <name type="scientific">Mesoaciditoga lauensis</name>
    <dbReference type="NCBI Taxonomy" id="1495039"/>
    <lineage>
        <taxon>Bacteria</taxon>
        <taxon>Thermotogati</taxon>
        <taxon>Thermotogota</taxon>
        <taxon>Thermotogae</taxon>
        <taxon>Mesoaciditogales</taxon>
        <taxon>Mesoaciditogaceae</taxon>
        <taxon>Mesoaciditoga</taxon>
    </lineage>
</organism>
<dbReference type="SUPFAM" id="SSF52518">
    <property type="entry name" value="Thiamin diphosphate-binding fold (THDP-binding)"/>
    <property type="match status" value="1"/>
</dbReference>
<dbReference type="FunFam" id="3.40.50.970:FF:000022">
    <property type="entry name" value="2-oxoglutarate ferredoxin oxidoreductase alpha subunit"/>
    <property type="match status" value="1"/>
</dbReference>
<evidence type="ECO:0000256" key="1">
    <source>
        <dbReference type="ARBA" id="ARBA00023002"/>
    </source>
</evidence>
<dbReference type="PANTHER" id="PTHR43088:SF1">
    <property type="entry name" value="SUBUNIT OF PYRUVATE:FLAVODOXIN OXIDOREDUCTASE"/>
    <property type="match status" value="1"/>
</dbReference>
<evidence type="ECO:0000259" key="3">
    <source>
        <dbReference type="Pfam" id="PF17147"/>
    </source>
</evidence>
<dbReference type="Gene3D" id="3.40.50.970">
    <property type="match status" value="1"/>
</dbReference>
<reference evidence="4" key="1">
    <citation type="journal article" date="2020" name="mSystems">
        <title>Genome- and Community-Level Interaction Insights into Carbon Utilization and Element Cycling Functions of Hydrothermarchaeota in Hydrothermal Sediment.</title>
        <authorList>
            <person name="Zhou Z."/>
            <person name="Liu Y."/>
            <person name="Xu W."/>
            <person name="Pan J."/>
            <person name="Luo Z.H."/>
            <person name="Li M."/>
        </authorList>
    </citation>
    <scope>NUCLEOTIDE SEQUENCE [LARGE SCALE GENOMIC DNA]</scope>
    <source>
        <strain evidence="4">SpSt-966</strain>
    </source>
</reference>
<comment type="caution">
    <text evidence="4">The sequence shown here is derived from an EMBL/GenBank/DDBJ whole genome shotgun (WGS) entry which is preliminary data.</text>
</comment>
<sequence length="386" mass="42458">MGENFVVMQGDEACAMGAILAGCRFFAGYPITPATDIAEMMAAKLPKVGGTFIQMEDEISSASAIIGASLAGVKSMTATSGPGFSLMQEAIGYASMTETPTVFVDVQRTGPSTGFPTKTAQGDIMQSRWGTHGDHAIIVLYPSDVEEVYRYIVTAFNFSEIYRTPVIFLMDETVGHLRESFYLPSADEFTVVERIKMNDVNENAIYQPFLEDSELSDEIQPLVSMGSTRFHISGLFHDESGFPTGTTGDASKLMKHFSNKLNLHLDDLLIYDTYMMDDAEYLIISYGSTARSAYHALKLARANGIKVGMFKPITIWPFPANPLKKLMSHVSGIVVAEMNMGQFAHEVSRINKNSIPMETVLREDGELIQPYEIVEAITKLVGGREE</sequence>
<dbReference type="InterPro" id="IPR002880">
    <property type="entry name" value="Pyrv_Fd/Flavodoxin_OxRdtase_N"/>
</dbReference>